<keyword evidence="3" id="KW-0326">Glycosidase</keyword>
<dbReference type="InterPro" id="IPR012291">
    <property type="entry name" value="CBM2_carb-bd_dom_sf"/>
</dbReference>
<name>A0ABQ4E291_9ACTN</name>
<dbReference type="SUPFAM" id="SSF49265">
    <property type="entry name" value="Fibronectin type III"/>
    <property type="match status" value="2"/>
</dbReference>
<evidence type="ECO:0000256" key="4">
    <source>
        <dbReference type="ARBA" id="ARBA00023326"/>
    </source>
</evidence>
<dbReference type="CDD" id="cd00063">
    <property type="entry name" value="FN3"/>
    <property type="match status" value="2"/>
</dbReference>
<dbReference type="PROSITE" id="PS51173">
    <property type="entry name" value="CBM2"/>
    <property type="match status" value="1"/>
</dbReference>
<feature type="domain" description="Fibronectin type-III" evidence="6">
    <location>
        <begin position="139"/>
        <end position="236"/>
    </location>
</feature>
<feature type="domain" description="Fibronectin type-III" evidence="6">
    <location>
        <begin position="44"/>
        <end position="132"/>
    </location>
</feature>
<reference evidence="8 9" key="1">
    <citation type="submission" date="2021-01" db="EMBL/GenBank/DDBJ databases">
        <title>Whole genome shotgun sequence of Plantactinospora endophytica NBRC 110450.</title>
        <authorList>
            <person name="Komaki H."/>
            <person name="Tamura T."/>
        </authorList>
    </citation>
    <scope>NUCLEOTIDE SEQUENCE [LARGE SCALE GENOMIC DNA]</scope>
    <source>
        <strain evidence="8 9">NBRC 110450</strain>
    </source>
</reference>
<dbReference type="InterPro" id="IPR036116">
    <property type="entry name" value="FN3_sf"/>
</dbReference>
<protein>
    <recommendedName>
        <fullName evidence="10">Glucanase</fullName>
    </recommendedName>
</protein>
<evidence type="ECO:0000313" key="9">
    <source>
        <dbReference type="Proteomes" id="UP000646749"/>
    </source>
</evidence>
<proteinExistence type="predicted"/>
<evidence type="ECO:0000313" key="8">
    <source>
        <dbReference type="EMBL" id="GIG88800.1"/>
    </source>
</evidence>
<dbReference type="InterPro" id="IPR001919">
    <property type="entry name" value="CBD2"/>
</dbReference>
<evidence type="ECO:0000256" key="2">
    <source>
        <dbReference type="ARBA" id="ARBA00023277"/>
    </source>
</evidence>
<sequence length="335" mass="35123">MRSRPFRPPRWLARTLILPFLVTVLAATGGTAYAADEDTSPPSTPGPITVAGTTTNSVQLTWAASTDNVGVAEYQVSYIFTDIAMLFRTSTNSIVITGLLPSRTYTFSVWALDAAGNRSTAPPSLRFTMPPGDNQPPTPPTALTVGLVGETTVGLSWGRSTDNVLLAQYEVLSIGPDGSTTVVGRVYLMPPAFPSTSLTVSGLTPRTAYRFTVRAVDEAGNRSAMAAPVAVTTGPAPTCTASARLRGAEVWLTVRNVAPTTVDGWTLTWALPDSQRIYAIWNAALVSHTGGIVTARNLHWNAVLVPGATITVGYVAGGNVPPGNIALNGQVCQPG</sequence>
<dbReference type="PROSITE" id="PS50853">
    <property type="entry name" value="FN3"/>
    <property type="match status" value="2"/>
</dbReference>
<evidence type="ECO:0000256" key="3">
    <source>
        <dbReference type="ARBA" id="ARBA00023295"/>
    </source>
</evidence>
<feature type="domain" description="CBM2" evidence="7">
    <location>
        <begin position="232"/>
        <end position="335"/>
    </location>
</feature>
<dbReference type="InterPro" id="IPR003961">
    <property type="entry name" value="FN3_dom"/>
</dbReference>
<evidence type="ECO:0000256" key="5">
    <source>
        <dbReference type="SAM" id="SignalP"/>
    </source>
</evidence>
<dbReference type="Proteomes" id="UP000646749">
    <property type="component" value="Unassembled WGS sequence"/>
</dbReference>
<dbReference type="InterPro" id="IPR013783">
    <property type="entry name" value="Ig-like_fold"/>
</dbReference>
<keyword evidence="2" id="KW-0119">Carbohydrate metabolism</keyword>
<dbReference type="Gene3D" id="2.60.40.10">
    <property type="entry name" value="Immunoglobulins"/>
    <property type="match status" value="2"/>
</dbReference>
<evidence type="ECO:0000256" key="1">
    <source>
        <dbReference type="ARBA" id="ARBA00022737"/>
    </source>
</evidence>
<keyword evidence="9" id="KW-1185">Reference proteome</keyword>
<dbReference type="Gene3D" id="2.60.40.290">
    <property type="match status" value="1"/>
</dbReference>
<dbReference type="InterPro" id="IPR008965">
    <property type="entry name" value="CBM2/CBM3_carb-bd_dom_sf"/>
</dbReference>
<dbReference type="PANTHER" id="PTHR46708:SF2">
    <property type="entry name" value="FIBRONECTIN TYPE-III DOMAIN-CONTAINING PROTEIN"/>
    <property type="match status" value="1"/>
</dbReference>
<keyword evidence="4" id="KW-0624">Polysaccharide degradation</keyword>
<feature type="signal peptide" evidence="5">
    <location>
        <begin position="1"/>
        <end position="34"/>
    </location>
</feature>
<dbReference type="Pfam" id="PF00041">
    <property type="entry name" value="fn3"/>
    <property type="match status" value="2"/>
</dbReference>
<dbReference type="SUPFAM" id="SSF49384">
    <property type="entry name" value="Carbohydrate-binding domain"/>
    <property type="match status" value="1"/>
</dbReference>
<evidence type="ECO:0000259" key="6">
    <source>
        <dbReference type="PROSITE" id="PS50853"/>
    </source>
</evidence>
<evidence type="ECO:0008006" key="10">
    <source>
        <dbReference type="Google" id="ProtNLM"/>
    </source>
</evidence>
<keyword evidence="1" id="KW-0677">Repeat</keyword>
<accession>A0ABQ4E291</accession>
<dbReference type="Pfam" id="PF00553">
    <property type="entry name" value="CBM_2"/>
    <property type="match status" value="1"/>
</dbReference>
<dbReference type="SMART" id="SM00637">
    <property type="entry name" value="CBD_II"/>
    <property type="match status" value="1"/>
</dbReference>
<evidence type="ECO:0000259" key="7">
    <source>
        <dbReference type="PROSITE" id="PS51173"/>
    </source>
</evidence>
<organism evidence="8 9">
    <name type="scientific">Plantactinospora endophytica</name>
    <dbReference type="NCBI Taxonomy" id="673535"/>
    <lineage>
        <taxon>Bacteria</taxon>
        <taxon>Bacillati</taxon>
        <taxon>Actinomycetota</taxon>
        <taxon>Actinomycetes</taxon>
        <taxon>Micromonosporales</taxon>
        <taxon>Micromonosporaceae</taxon>
        <taxon>Plantactinospora</taxon>
    </lineage>
</organism>
<comment type="caution">
    <text evidence="8">The sequence shown here is derived from an EMBL/GenBank/DDBJ whole genome shotgun (WGS) entry which is preliminary data.</text>
</comment>
<dbReference type="InterPro" id="IPR050991">
    <property type="entry name" value="ECM_Regulatory_Proteins"/>
</dbReference>
<dbReference type="PANTHER" id="PTHR46708">
    <property type="entry name" value="TENASCIN"/>
    <property type="match status" value="1"/>
</dbReference>
<dbReference type="RefSeq" id="WP_203867332.1">
    <property type="nucleotide sequence ID" value="NZ_BONW01000017.1"/>
</dbReference>
<dbReference type="SMART" id="SM00060">
    <property type="entry name" value="FN3"/>
    <property type="match status" value="2"/>
</dbReference>
<feature type="chain" id="PRO_5046302683" description="Glucanase" evidence="5">
    <location>
        <begin position="35"/>
        <end position="335"/>
    </location>
</feature>
<gene>
    <name evidence="8" type="ORF">Pen02_37360</name>
</gene>
<keyword evidence="5" id="KW-0732">Signal</keyword>
<keyword evidence="3" id="KW-0378">Hydrolase</keyword>
<dbReference type="EMBL" id="BONW01000017">
    <property type="protein sequence ID" value="GIG88800.1"/>
    <property type="molecule type" value="Genomic_DNA"/>
</dbReference>